<feature type="transmembrane region" description="Helical" evidence="1">
    <location>
        <begin position="79"/>
        <end position="99"/>
    </location>
</feature>
<keyword evidence="3" id="KW-1185">Reference proteome</keyword>
<evidence type="ECO:0000256" key="1">
    <source>
        <dbReference type="SAM" id="Phobius"/>
    </source>
</evidence>
<keyword evidence="1" id="KW-0812">Transmembrane</keyword>
<sequence>MSTTPGYRGSLFSALKNLAATLLASGRTRLELLGNELEEEKLRAFQLFLLALGLAFCLSIGLLMLVLFLTVAFWESRVLILGISCAAFLGASIWLAFGLKRAVQRPRRMFDASLSELEEDLRQLKAAIGQHDAPAE</sequence>
<feature type="transmembrane region" description="Helical" evidence="1">
    <location>
        <begin position="47"/>
        <end position="73"/>
    </location>
</feature>
<evidence type="ECO:0000313" key="3">
    <source>
        <dbReference type="Proteomes" id="UP001574673"/>
    </source>
</evidence>
<keyword evidence="1" id="KW-1133">Transmembrane helix</keyword>
<comment type="caution">
    <text evidence="2">The sequence shown here is derived from an EMBL/GenBank/DDBJ whole genome shotgun (WGS) entry which is preliminary data.</text>
</comment>
<reference evidence="3" key="1">
    <citation type="submission" date="2024-06" db="EMBL/GenBank/DDBJ databases">
        <title>Radixoralia hellwigii gen. nov., sp nov., isolated from a root canal in the human oral cavity.</title>
        <authorList>
            <person name="Bartsch S."/>
            <person name="Wittmer A."/>
            <person name="Schulz A.-K."/>
            <person name="Neumann-Schaal M."/>
            <person name="Wolf J."/>
            <person name="Gronow S."/>
            <person name="Tennert C."/>
            <person name="Haecker G."/>
            <person name="Cieplik F."/>
            <person name="Al-Ahmad A."/>
        </authorList>
    </citation>
    <scope>NUCLEOTIDE SEQUENCE [LARGE SCALE GENOMIC DNA]</scope>
    <source>
        <strain evidence="3">Wk13</strain>
    </source>
</reference>
<evidence type="ECO:0000313" key="2">
    <source>
        <dbReference type="EMBL" id="MFA9950981.1"/>
    </source>
</evidence>
<protein>
    <submittedName>
        <fullName evidence="2">Phage holin family protein</fullName>
    </submittedName>
</protein>
<dbReference type="RefSeq" id="WP_418892067.1">
    <property type="nucleotide sequence ID" value="NZ_JBEUWX010000003.1"/>
</dbReference>
<proteinExistence type="predicted"/>
<dbReference type="Proteomes" id="UP001574673">
    <property type="component" value="Unassembled WGS sequence"/>
</dbReference>
<keyword evidence="1" id="KW-0472">Membrane</keyword>
<dbReference type="Pfam" id="PF07332">
    <property type="entry name" value="Phage_holin_3_6"/>
    <property type="match status" value="1"/>
</dbReference>
<dbReference type="EMBL" id="JBEUWX010000003">
    <property type="protein sequence ID" value="MFA9950981.1"/>
    <property type="molecule type" value="Genomic_DNA"/>
</dbReference>
<name>A0ABV4UH78_9RHOO</name>
<organism evidence="2 3">
    <name type="scientific">Dentiradicibacter hellwigii</name>
    <dbReference type="NCBI Taxonomy" id="3149053"/>
    <lineage>
        <taxon>Bacteria</taxon>
        <taxon>Pseudomonadati</taxon>
        <taxon>Pseudomonadota</taxon>
        <taxon>Betaproteobacteria</taxon>
        <taxon>Rhodocyclales</taxon>
        <taxon>Rhodocyclaceae</taxon>
        <taxon>Dentiradicibacter</taxon>
    </lineage>
</organism>
<dbReference type="InterPro" id="IPR009937">
    <property type="entry name" value="Phage_holin_3_6"/>
</dbReference>
<accession>A0ABV4UH78</accession>
<gene>
    <name evidence="2" type="ORF">ABCS64_11700</name>
</gene>